<protein>
    <submittedName>
        <fullName evidence="3">Dehydrogenase/reductase SDR family member 13</fullName>
    </submittedName>
</protein>
<proteinExistence type="predicted"/>
<accession>A0A9P1FT51</accession>
<dbReference type="EMBL" id="CAMXCT030000990">
    <property type="protein sequence ID" value="CAL4772759.1"/>
    <property type="molecule type" value="Genomic_DNA"/>
</dbReference>
<feature type="chain" id="PRO_5043272204" evidence="1">
    <location>
        <begin position="22"/>
        <end position="292"/>
    </location>
</feature>
<feature type="signal peptide" evidence="1">
    <location>
        <begin position="1"/>
        <end position="21"/>
    </location>
</feature>
<sequence length="292" mass="32810">MRAVVGKHVGLWFLLLLASHSLPPRDEPVIALPCLKYSKWRFKYRRNLQKEFMPVARPHFTSVAAENHWLRREAKRAQRPQPGILHSTWSLCERGNGEKMTMGAVGSVSSCRAGWEWRFFVPVPLDEGELPLAGQREDIYFPAGDGLGLKLRNGSSQSLEVKKRLNQSPEGAEQWSKSLHRGCLNADGLLDVTRCAEQIGIAPEEFAARGLPVVRVRKKRRWTELGEEVDCLFMVEGDQGLIAERYTSVSVEATDLQDVLRVTRQLQLPDNATMAGYPQIVQRLAERAGSPG</sequence>
<gene>
    <name evidence="2" type="ORF">C1SCF055_LOCUS12891</name>
</gene>
<organism evidence="2">
    <name type="scientific">Cladocopium goreaui</name>
    <dbReference type="NCBI Taxonomy" id="2562237"/>
    <lineage>
        <taxon>Eukaryota</taxon>
        <taxon>Sar</taxon>
        <taxon>Alveolata</taxon>
        <taxon>Dinophyceae</taxon>
        <taxon>Suessiales</taxon>
        <taxon>Symbiodiniaceae</taxon>
        <taxon>Cladocopium</taxon>
    </lineage>
</organism>
<evidence type="ECO:0000256" key="1">
    <source>
        <dbReference type="SAM" id="SignalP"/>
    </source>
</evidence>
<dbReference type="OrthoDB" id="441627at2759"/>
<reference evidence="3 4" key="2">
    <citation type="submission" date="2024-05" db="EMBL/GenBank/DDBJ databases">
        <authorList>
            <person name="Chen Y."/>
            <person name="Shah S."/>
            <person name="Dougan E. K."/>
            <person name="Thang M."/>
            <person name="Chan C."/>
        </authorList>
    </citation>
    <scope>NUCLEOTIDE SEQUENCE [LARGE SCALE GENOMIC DNA]</scope>
</reference>
<keyword evidence="4" id="KW-1185">Reference proteome</keyword>
<name>A0A9P1FT51_9DINO</name>
<reference evidence="2" key="1">
    <citation type="submission" date="2022-10" db="EMBL/GenBank/DDBJ databases">
        <authorList>
            <person name="Chen Y."/>
            <person name="Dougan E. K."/>
            <person name="Chan C."/>
            <person name="Rhodes N."/>
            <person name="Thang M."/>
        </authorList>
    </citation>
    <scope>NUCLEOTIDE SEQUENCE</scope>
</reference>
<dbReference type="Proteomes" id="UP001152797">
    <property type="component" value="Unassembled WGS sequence"/>
</dbReference>
<dbReference type="EMBL" id="CAMXCT010000990">
    <property type="protein sequence ID" value="CAI3985447.1"/>
    <property type="molecule type" value="Genomic_DNA"/>
</dbReference>
<evidence type="ECO:0000313" key="2">
    <source>
        <dbReference type="EMBL" id="CAI3985447.1"/>
    </source>
</evidence>
<comment type="caution">
    <text evidence="2">The sequence shown here is derived from an EMBL/GenBank/DDBJ whole genome shotgun (WGS) entry which is preliminary data.</text>
</comment>
<evidence type="ECO:0000313" key="4">
    <source>
        <dbReference type="Proteomes" id="UP001152797"/>
    </source>
</evidence>
<dbReference type="AlphaFoldDB" id="A0A9P1FT51"/>
<evidence type="ECO:0000313" key="3">
    <source>
        <dbReference type="EMBL" id="CAL4772759.1"/>
    </source>
</evidence>
<dbReference type="EMBL" id="CAMXCT020000990">
    <property type="protein sequence ID" value="CAL1138822.1"/>
    <property type="molecule type" value="Genomic_DNA"/>
</dbReference>
<keyword evidence="1" id="KW-0732">Signal</keyword>